<dbReference type="Pfam" id="PF21292">
    <property type="entry name" value="EME1-MUS81_C"/>
    <property type="match status" value="1"/>
</dbReference>
<dbReference type="GO" id="GO:0046872">
    <property type="term" value="F:metal ion binding"/>
    <property type="evidence" value="ECO:0007669"/>
    <property type="project" value="UniProtKB-KW"/>
</dbReference>
<keyword evidence="8" id="KW-0460">Magnesium</keyword>
<keyword evidence="3" id="KW-0540">Nuclease</keyword>
<dbReference type="Gene3D" id="3.40.50.10130">
    <property type="match status" value="1"/>
</dbReference>
<evidence type="ECO:0000256" key="12">
    <source>
        <dbReference type="ARBA" id="ARBA00023254"/>
    </source>
</evidence>
<evidence type="ECO:0000256" key="5">
    <source>
        <dbReference type="ARBA" id="ARBA00022759"/>
    </source>
</evidence>
<evidence type="ECO:0000256" key="2">
    <source>
        <dbReference type="ARBA" id="ARBA00004123"/>
    </source>
</evidence>
<keyword evidence="13" id="KW-0175">Coiled coil</keyword>
<keyword evidence="5" id="KW-0255">Endonuclease</keyword>
<comment type="subcellular location">
    <subcellularLocation>
        <location evidence="2">Nucleus</location>
    </subcellularLocation>
</comment>
<dbReference type="GO" id="GO:0000712">
    <property type="term" value="P:resolution of meiotic recombination intermediates"/>
    <property type="evidence" value="ECO:0007669"/>
    <property type="project" value="TreeGrafter"/>
</dbReference>
<organism evidence="15 16">
    <name type="scientific">Spodoptera litura</name>
    <name type="common">Asian cotton leafworm</name>
    <dbReference type="NCBI Taxonomy" id="69820"/>
    <lineage>
        <taxon>Eukaryota</taxon>
        <taxon>Metazoa</taxon>
        <taxon>Ecdysozoa</taxon>
        <taxon>Arthropoda</taxon>
        <taxon>Hexapoda</taxon>
        <taxon>Insecta</taxon>
        <taxon>Pterygota</taxon>
        <taxon>Neoptera</taxon>
        <taxon>Endopterygota</taxon>
        <taxon>Lepidoptera</taxon>
        <taxon>Glossata</taxon>
        <taxon>Ditrysia</taxon>
        <taxon>Noctuoidea</taxon>
        <taxon>Noctuidae</taxon>
        <taxon>Amphipyrinae</taxon>
        <taxon>Spodoptera</taxon>
    </lineage>
</organism>
<dbReference type="Proteomes" id="UP000301870">
    <property type="component" value="Chromosome 30"/>
</dbReference>
<dbReference type="InterPro" id="IPR042530">
    <property type="entry name" value="EME1/EME2_C"/>
</dbReference>
<feature type="region of interest" description="Disordered" evidence="14">
    <location>
        <begin position="1"/>
        <end position="23"/>
    </location>
</feature>
<dbReference type="PANTHER" id="PTHR21077">
    <property type="entry name" value="EME1 PROTEIN"/>
    <property type="match status" value="1"/>
</dbReference>
<dbReference type="GO" id="GO:0031573">
    <property type="term" value="P:mitotic intra-S DNA damage checkpoint signaling"/>
    <property type="evidence" value="ECO:0007669"/>
    <property type="project" value="TreeGrafter"/>
</dbReference>
<keyword evidence="6" id="KW-0227">DNA damage</keyword>
<evidence type="ECO:0000256" key="13">
    <source>
        <dbReference type="SAM" id="Coils"/>
    </source>
</evidence>
<dbReference type="GO" id="GO:0005634">
    <property type="term" value="C:nucleus"/>
    <property type="evidence" value="ECO:0007669"/>
    <property type="project" value="UniProtKB-SubCell"/>
</dbReference>
<evidence type="ECO:0000256" key="1">
    <source>
        <dbReference type="ARBA" id="ARBA00001946"/>
    </source>
</evidence>
<keyword evidence="9" id="KW-0233">DNA recombination</keyword>
<dbReference type="PANTHER" id="PTHR21077:SF5">
    <property type="entry name" value="CROSSOVER JUNCTION ENDONUCLEASE MMS4"/>
    <property type="match status" value="1"/>
</dbReference>
<evidence type="ECO:0000256" key="6">
    <source>
        <dbReference type="ARBA" id="ARBA00022763"/>
    </source>
</evidence>
<dbReference type="GO" id="GO:0048476">
    <property type="term" value="C:Holliday junction resolvase complex"/>
    <property type="evidence" value="ECO:0007669"/>
    <property type="project" value="InterPro"/>
</dbReference>
<dbReference type="GeneID" id="111360235"/>
<keyword evidence="12" id="KW-0469">Meiosis</keyword>
<reference evidence="16" key="1">
    <citation type="submission" date="2025-08" db="UniProtKB">
        <authorList>
            <consortium name="RefSeq"/>
        </authorList>
    </citation>
    <scope>IDENTIFICATION</scope>
    <source>
        <strain evidence="16">Ishihara</strain>
        <tissue evidence="16">Whole body</tissue>
    </source>
</reference>
<proteinExistence type="predicted"/>
<keyword evidence="10" id="KW-0234">DNA repair</keyword>
<evidence type="ECO:0000256" key="3">
    <source>
        <dbReference type="ARBA" id="ARBA00022722"/>
    </source>
</evidence>
<evidence type="ECO:0000256" key="4">
    <source>
        <dbReference type="ARBA" id="ARBA00022723"/>
    </source>
</evidence>
<keyword evidence="7" id="KW-0378">Hydrolase</keyword>
<name>A0A9J7ENH0_SPOLT</name>
<evidence type="ECO:0000313" key="15">
    <source>
        <dbReference type="Proteomes" id="UP000301870"/>
    </source>
</evidence>
<evidence type="ECO:0000256" key="9">
    <source>
        <dbReference type="ARBA" id="ARBA00023172"/>
    </source>
</evidence>
<dbReference type="GO" id="GO:0008821">
    <property type="term" value="F:crossover junction DNA endonuclease activity"/>
    <property type="evidence" value="ECO:0007669"/>
    <property type="project" value="TreeGrafter"/>
</dbReference>
<feature type="coiled-coil region" evidence="13">
    <location>
        <begin position="59"/>
        <end position="88"/>
    </location>
</feature>
<dbReference type="RefSeq" id="XP_022831876.1">
    <property type="nucleotide sequence ID" value="XM_022976108.1"/>
</dbReference>
<dbReference type="OrthoDB" id="343092at2759"/>
<dbReference type="GO" id="GO:0031297">
    <property type="term" value="P:replication fork processing"/>
    <property type="evidence" value="ECO:0007669"/>
    <property type="project" value="TreeGrafter"/>
</dbReference>
<protein>
    <submittedName>
        <fullName evidence="16">Uncharacterized protein LOC111360235</fullName>
    </submittedName>
</protein>
<dbReference type="CTD" id="36136"/>
<sequence>MSGLVVTLSSSEDEDVTPSARKQKQNVLGDLDIIPEEAKESVISRDHLLDIGSSSKSLTQQEKKKIKALEKEAKKRKLQEEKSEKEARIEMNKIYKPGECIQYINVVINDNLLHKWYMTSVEHEVTATGAHIQRQQSNQDIITWSRRLPLTLDRYFEKLKKPNEEKCDHALCIMEVDRVTRLVQDNALARTMTEFKEQLQCNLTLVVVQVEGYFKSKNGRKEMNNIDFELALTDVMVTADCDVVAVETAQEMAETIVRFTKAIADAPAKKAKREIDELSSFYMRGVNKNCVAITNNGAGVSQLWQQMLAVLPQSSLDISRAVCAQYKSPLAMYESLQEPDSLEHLASLGVSRSGVAGAKQRKIGREFAIKLHTLFTARSGDVIVGEQADD</sequence>
<dbReference type="InterPro" id="IPR033310">
    <property type="entry name" value="Mms4/EME1/EME2"/>
</dbReference>
<dbReference type="GO" id="GO:0006302">
    <property type="term" value="P:double-strand break repair"/>
    <property type="evidence" value="ECO:0007669"/>
    <property type="project" value="TreeGrafter"/>
</dbReference>
<gene>
    <name evidence="16" type="primary">LOC111360235</name>
</gene>
<evidence type="ECO:0000313" key="16">
    <source>
        <dbReference type="RefSeq" id="XP_022831876.1"/>
    </source>
</evidence>
<evidence type="ECO:0000256" key="10">
    <source>
        <dbReference type="ARBA" id="ARBA00023204"/>
    </source>
</evidence>
<keyword evidence="15" id="KW-1185">Reference proteome</keyword>
<evidence type="ECO:0000256" key="14">
    <source>
        <dbReference type="SAM" id="MobiDB-lite"/>
    </source>
</evidence>
<keyword evidence="11" id="KW-0539">Nucleus</keyword>
<dbReference type="KEGG" id="sliu:111360235"/>
<evidence type="ECO:0000256" key="8">
    <source>
        <dbReference type="ARBA" id="ARBA00022842"/>
    </source>
</evidence>
<dbReference type="Gene3D" id="1.10.150.670">
    <property type="entry name" value="Crossover junction endonuclease EME1, DNA-binding domain"/>
    <property type="match status" value="1"/>
</dbReference>
<evidence type="ECO:0000256" key="11">
    <source>
        <dbReference type="ARBA" id="ARBA00023242"/>
    </source>
</evidence>
<dbReference type="AlphaFoldDB" id="A0A9J7ENH0"/>
<keyword evidence="4" id="KW-0479">Metal-binding</keyword>
<comment type="cofactor">
    <cofactor evidence="1">
        <name>Mg(2+)</name>
        <dbReference type="ChEBI" id="CHEBI:18420"/>
    </cofactor>
</comment>
<evidence type="ECO:0000256" key="7">
    <source>
        <dbReference type="ARBA" id="ARBA00022801"/>
    </source>
</evidence>
<accession>A0A9J7ENH0</accession>